<evidence type="ECO:0000313" key="8">
    <source>
        <dbReference type="Proteomes" id="UP000051054"/>
    </source>
</evidence>
<keyword evidence="8" id="KW-1185">Reference proteome</keyword>
<evidence type="ECO:0000256" key="1">
    <source>
        <dbReference type="ARBA" id="ARBA00010541"/>
    </source>
</evidence>
<feature type="transmembrane region" description="Helical" evidence="5">
    <location>
        <begin position="28"/>
        <end position="50"/>
    </location>
</feature>
<comment type="similarity">
    <text evidence="1">Belongs to the peptidase S1C family.</text>
</comment>
<name>A0A0R1WPA1_9LACO</name>
<organism evidence="7 8">
    <name type="scientific">Ligilactobacillus hayakitensis DSM 18933 = JCM 14209</name>
    <dbReference type="NCBI Taxonomy" id="1423755"/>
    <lineage>
        <taxon>Bacteria</taxon>
        <taxon>Bacillati</taxon>
        <taxon>Bacillota</taxon>
        <taxon>Bacilli</taxon>
        <taxon>Lactobacillales</taxon>
        <taxon>Lactobacillaceae</taxon>
        <taxon>Ligilactobacillus</taxon>
    </lineage>
</organism>
<dbReference type="PANTHER" id="PTHR43343">
    <property type="entry name" value="PEPTIDASE S12"/>
    <property type="match status" value="1"/>
</dbReference>
<reference evidence="7 8" key="1">
    <citation type="journal article" date="2015" name="Genome Announc.">
        <title>Expanding the biotechnology potential of lactobacilli through comparative genomics of 213 strains and associated genera.</title>
        <authorList>
            <person name="Sun Z."/>
            <person name="Harris H.M."/>
            <person name="McCann A."/>
            <person name="Guo C."/>
            <person name="Argimon S."/>
            <person name="Zhang W."/>
            <person name="Yang X."/>
            <person name="Jeffery I.B."/>
            <person name="Cooney J.C."/>
            <person name="Kagawa T.F."/>
            <person name="Liu W."/>
            <person name="Song Y."/>
            <person name="Salvetti E."/>
            <person name="Wrobel A."/>
            <person name="Rasinkangas P."/>
            <person name="Parkhill J."/>
            <person name="Rea M.C."/>
            <person name="O'Sullivan O."/>
            <person name="Ritari J."/>
            <person name="Douillard F.P."/>
            <person name="Paul Ross R."/>
            <person name="Yang R."/>
            <person name="Briner A.E."/>
            <person name="Felis G.E."/>
            <person name="de Vos W.M."/>
            <person name="Barrangou R."/>
            <person name="Klaenhammer T.R."/>
            <person name="Caufield P.W."/>
            <person name="Cui Y."/>
            <person name="Zhang H."/>
            <person name="O'Toole P.W."/>
        </authorList>
    </citation>
    <scope>NUCLEOTIDE SEQUENCE [LARGE SCALE GENOMIC DNA]</scope>
    <source>
        <strain evidence="7 8">DSM 18933</strain>
    </source>
</reference>
<dbReference type="InterPro" id="IPR051201">
    <property type="entry name" value="Chloro_Bact_Ser_Proteases"/>
</dbReference>
<proteinExistence type="inferred from homology"/>
<dbReference type="STRING" id="1423755.FC40_GL001403"/>
<accession>A0A0R1WPA1</accession>
<dbReference type="Proteomes" id="UP000051054">
    <property type="component" value="Unassembled WGS sequence"/>
</dbReference>
<dbReference type="RefSeq" id="WP_025022157.1">
    <property type="nucleotide sequence ID" value="NZ_AZGD01000034.1"/>
</dbReference>
<evidence type="ECO:0000256" key="5">
    <source>
        <dbReference type="SAM" id="Phobius"/>
    </source>
</evidence>
<dbReference type="PANTHER" id="PTHR43343:SF3">
    <property type="entry name" value="PROTEASE DO-LIKE 8, CHLOROPLASTIC"/>
    <property type="match status" value="1"/>
</dbReference>
<dbReference type="PRINTS" id="PR00834">
    <property type="entry name" value="PROTEASES2C"/>
</dbReference>
<dbReference type="OrthoDB" id="9758917at2"/>
<dbReference type="Pfam" id="PF13180">
    <property type="entry name" value="PDZ_2"/>
    <property type="match status" value="1"/>
</dbReference>
<keyword evidence="5" id="KW-1133">Transmembrane helix</keyword>
<dbReference type="Pfam" id="PF13365">
    <property type="entry name" value="Trypsin_2"/>
    <property type="match status" value="1"/>
</dbReference>
<dbReference type="SUPFAM" id="SSF50156">
    <property type="entry name" value="PDZ domain-like"/>
    <property type="match status" value="1"/>
</dbReference>
<keyword evidence="5" id="KW-0812">Transmembrane</keyword>
<dbReference type="eggNOG" id="COG0265">
    <property type="taxonomic scope" value="Bacteria"/>
</dbReference>
<dbReference type="Gene3D" id="2.40.10.10">
    <property type="entry name" value="Trypsin-like serine proteases"/>
    <property type="match status" value="2"/>
</dbReference>
<dbReference type="Gene3D" id="2.30.42.10">
    <property type="match status" value="1"/>
</dbReference>
<gene>
    <name evidence="7" type="ORF">FC40_GL001403</name>
</gene>
<dbReference type="SMART" id="SM00228">
    <property type="entry name" value="PDZ"/>
    <property type="match status" value="1"/>
</dbReference>
<evidence type="ECO:0000259" key="6">
    <source>
        <dbReference type="SMART" id="SM00228"/>
    </source>
</evidence>
<evidence type="ECO:0000313" key="7">
    <source>
        <dbReference type="EMBL" id="KRM19712.1"/>
    </source>
</evidence>
<dbReference type="SUPFAM" id="SSF50494">
    <property type="entry name" value="Trypsin-like serine proteases"/>
    <property type="match status" value="1"/>
</dbReference>
<comment type="caution">
    <text evidence="7">The sequence shown here is derived from an EMBL/GenBank/DDBJ whole genome shotgun (WGS) entry which is preliminary data.</text>
</comment>
<evidence type="ECO:0000256" key="4">
    <source>
        <dbReference type="ARBA" id="ARBA00022825"/>
    </source>
</evidence>
<sequence>MKDNNTLNDQLRQIKNNTTNDKNIITKIALVGLGFGLVGGGIAAGGMNWYQNHQAVTTNNAVGTATTSKMNVDVNSQTTKAFNSVKNAVVSVEAYSSGGSSNTIQALLGGNAEVSSSKSEGSGVIYKKADNTAFIVTNNHVISGADKIEIILANGKKAKATKVGTDAVSDLAVLKINAKNVTQVATFGNSNNIKVGETSLAIGSPLGSDYATSLTQGIISAKKRTIDTTGGQATVIQTDAAINPGNSGGPLINLAGQVIGINSMKLSSTGSGDDTTVEGMGFAIPSNEVVSIINDLVKNGSIKRPALGVSVVDLNYVSDSDRKELLKIPESVQAGAVIAKLNDNSPLSKAGIKTYDVITKFDGKEVSDATDLKEILNKHKVGDKVKVEYYHENDKKTVEVTLSLEATEQANK</sequence>
<dbReference type="InterPro" id="IPR043504">
    <property type="entry name" value="Peptidase_S1_PA_chymotrypsin"/>
</dbReference>
<evidence type="ECO:0000256" key="2">
    <source>
        <dbReference type="ARBA" id="ARBA00022670"/>
    </source>
</evidence>
<dbReference type="GO" id="GO:0004252">
    <property type="term" value="F:serine-type endopeptidase activity"/>
    <property type="evidence" value="ECO:0007669"/>
    <property type="project" value="InterPro"/>
</dbReference>
<dbReference type="AlphaFoldDB" id="A0A0R1WPA1"/>
<dbReference type="CDD" id="cd06781">
    <property type="entry name" value="cpPDZ_BsHtra-like"/>
    <property type="match status" value="1"/>
</dbReference>
<dbReference type="InterPro" id="IPR001478">
    <property type="entry name" value="PDZ"/>
</dbReference>
<keyword evidence="2 7" id="KW-0645">Protease</keyword>
<evidence type="ECO:0000256" key="3">
    <source>
        <dbReference type="ARBA" id="ARBA00022801"/>
    </source>
</evidence>
<dbReference type="GO" id="GO:0006508">
    <property type="term" value="P:proteolysis"/>
    <property type="evidence" value="ECO:0007669"/>
    <property type="project" value="UniProtKB-KW"/>
</dbReference>
<feature type="domain" description="PDZ" evidence="6">
    <location>
        <begin position="305"/>
        <end position="393"/>
    </location>
</feature>
<dbReference type="InterPro" id="IPR009003">
    <property type="entry name" value="Peptidase_S1_PA"/>
</dbReference>
<keyword evidence="5" id="KW-0472">Membrane</keyword>
<dbReference type="InterPro" id="IPR001940">
    <property type="entry name" value="Peptidase_S1C"/>
</dbReference>
<dbReference type="EMBL" id="AZGD01000034">
    <property type="protein sequence ID" value="KRM19712.1"/>
    <property type="molecule type" value="Genomic_DNA"/>
</dbReference>
<keyword evidence="4" id="KW-0720">Serine protease</keyword>
<protein>
    <submittedName>
        <fullName evidence="7">Serine protease, degp htra</fullName>
    </submittedName>
</protein>
<dbReference type="InterPro" id="IPR036034">
    <property type="entry name" value="PDZ_sf"/>
</dbReference>
<keyword evidence="3" id="KW-0378">Hydrolase</keyword>
<dbReference type="PATRIC" id="fig|1423755.3.peg.1490"/>